<dbReference type="SUPFAM" id="SSF50985">
    <property type="entry name" value="RCC1/BLIP-II"/>
    <property type="match status" value="1"/>
</dbReference>
<sequence>MVLAEEGQVWNWGGEDAKELYGAISCTNCCLFSRTTYELSTENLAFVRLETKDGTPALVMWSHASRIAGGGYHCLALTGKVTPERHDEGQVLSWGFDGHCQLGHSSIQCQKIPAVIDALADQHAIHVTCGGSSLAAITVSLSLRTGGSGMDTRSKARTLSGPVSDPSKLPKWNHDGSQFYCSAGTNASFERAAINCKTFDVAPLLMLDMVLMFLYVVAACYQMKSWGLCSYSCYHQLAEIHHENDPHKYASPDNENKILEKKTLAELPLYTYLFKPSPKILAVAASCRFFR</sequence>
<protein>
    <submittedName>
        <fullName evidence="3">Uncharacterized protein</fullName>
    </submittedName>
</protein>
<evidence type="ECO:0000256" key="1">
    <source>
        <dbReference type="ARBA" id="ARBA00022737"/>
    </source>
</evidence>
<dbReference type="InterPro" id="IPR051210">
    <property type="entry name" value="Ub_ligase/GEF_domain"/>
</dbReference>
<name>A0AAD6M4A8_9ROSI</name>
<dbReference type="PROSITE" id="PS50012">
    <property type="entry name" value="RCC1_3"/>
    <property type="match status" value="1"/>
</dbReference>
<dbReference type="Proteomes" id="UP001164929">
    <property type="component" value="Chromosome 11"/>
</dbReference>
<comment type="caution">
    <text evidence="3">The sequence shown here is derived from an EMBL/GenBank/DDBJ whole genome shotgun (WGS) entry which is preliminary data.</text>
</comment>
<accession>A0AAD6M4A8</accession>
<dbReference type="Pfam" id="PF00415">
    <property type="entry name" value="RCC1"/>
    <property type="match status" value="1"/>
</dbReference>
<evidence type="ECO:0000313" key="4">
    <source>
        <dbReference type="Proteomes" id="UP001164929"/>
    </source>
</evidence>
<dbReference type="AlphaFoldDB" id="A0AAD6M4A8"/>
<dbReference type="InterPro" id="IPR009091">
    <property type="entry name" value="RCC1/BLIP-II"/>
</dbReference>
<organism evidence="3 4">
    <name type="scientific">Populus alba x Populus x berolinensis</name>
    <dbReference type="NCBI Taxonomy" id="444605"/>
    <lineage>
        <taxon>Eukaryota</taxon>
        <taxon>Viridiplantae</taxon>
        <taxon>Streptophyta</taxon>
        <taxon>Embryophyta</taxon>
        <taxon>Tracheophyta</taxon>
        <taxon>Spermatophyta</taxon>
        <taxon>Magnoliopsida</taxon>
        <taxon>eudicotyledons</taxon>
        <taxon>Gunneridae</taxon>
        <taxon>Pentapetalae</taxon>
        <taxon>rosids</taxon>
        <taxon>fabids</taxon>
        <taxon>Malpighiales</taxon>
        <taxon>Salicaceae</taxon>
        <taxon>Saliceae</taxon>
        <taxon>Populus</taxon>
    </lineage>
</organism>
<evidence type="ECO:0000313" key="3">
    <source>
        <dbReference type="EMBL" id="KAJ6978738.1"/>
    </source>
</evidence>
<keyword evidence="4" id="KW-1185">Reference proteome</keyword>
<feature type="repeat" description="RCC1" evidence="2">
    <location>
        <begin position="89"/>
        <end position="140"/>
    </location>
</feature>
<dbReference type="InterPro" id="IPR000408">
    <property type="entry name" value="Reg_chr_condens"/>
</dbReference>
<dbReference type="EMBL" id="JAQIZT010000011">
    <property type="protein sequence ID" value="KAJ6978738.1"/>
    <property type="molecule type" value="Genomic_DNA"/>
</dbReference>
<reference evidence="3" key="1">
    <citation type="journal article" date="2023" name="Mol. Ecol. Resour.">
        <title>Chromosome-level genome assembly of a triploid poplar Populus alba 'Berolinensis'.</title>
        <authorList>
            <person name="Chen S."/>
            <person name="Yu Y."/>
            <person name="Wang X."/>
            <person name="Wang S."/>
            <person name="Zhang T."/>
            <person name="Zhou Y."/>
            <person name="He R."/>
            <person name="Meng N."/>
            <person name="Wang Y."/>
            <person name="Liu W."/>
            <person name="Liu Z."/>
            <person name="Liu J."/>
            <person name="Guo Q."/>
            <person name="Huang H."/>
            <person name="Sederoff R.R."/>
            <person name="Wang G."/>
            <person name="Qu G."/>
            <person name="Chen S."/>
        </authorList>
    </citation>
    <scope>NUCLEOTIDE SEQUENCE</scope>
    <source>
        <strain evidence="3">SC-2020</strain>
    </source>
</reference>
<proteinExistence type="predicted"/>
<dbReference type="PANTHER" id="PTHR22870:SF466">
    <property type="entry name" value="ANKYRIN REPEAT-CONTAINING PROTEIN"/>
    <property type="match status" value="1"/>
</dbReference>
<dbReference type="PANTHER" id="PTHR22870">
    <property type="entry name" value="REGULATOR OF CHROMOSOME CONDENSATION"/>
    <property type="match status" value="1"/>
</dbReference>
<keyword evidence="1" id="KW-0677">Repeat</keyword>
<evidence type="ECO:0000256" key="2">
    <source>
        <dbReference type="PROSITE-ProRule" id="PRU00235"/>
    </source>
</evidence>
<gene>
    <name evidence="3" type="ORF">NC653_027020</name>
</gene>
<dbReference type="Gene3D" id="2.130.10.30">
    <property type="entry name" value="Regulator of chromosome condensation 1/beta-lactamase-inhibitor protein II"/>
    <property type="match status" value="1"/>
</dbReference>